<accession>A0ABS5ACU4</accession>
<proteinExistence type="predicted"/>
<feature type="compositionally biased region" description="Pro residues" evidence="1">
    <location>
        <begin position="87"/>
        <end position="103"/>
    </location>
</feature>
<comment type="caution">
    <text evidence="2">The sequence shown here is derived from an EMBL/GenBank/DDBJ whole genome shotgun (WGS) entry which is preliminary data.</text>
</comment>
<organism evidence="2 3">
    <name type="scientific">Crossiella equi</name>
    <dbReference type="NCBI Taxonomy" id="130796"/>
    <lineage>
        <taxon>Bacteria</taxon>
        <taxon>Bacillati</taxon>
        <taxon>Actinomycetota</taxon>
        <taxon>Actinomycetes</taxon>
        <taxon>Pseudonocardiales</taxon>
        <taxon>Pseudonocardiaceae</taxon>
        <taxon>Crossiella</taxon>
    </lineage>
</organism>
<evidence type="ECO:0000313" key="3">
    <source>
        <dbReference type="Proteomes" id="UP001519363"/>
    </source>
</evidence>
<name>A0ABS5ACU4_9PSEU</name>
<reference evidence="2 3" key="1">
    <citation type="submission" date="2021-03" db="EMBL/GenBank/DDBJ databases">
        <title>Sequencing the genomes of 1000 actinobacteria strains.</title>
        <authorList>
            <person name="Klenk H.-P."/>
        </authorList>
    </citation>
    <scope>NUCLEOTIDE SEQUENCE [LARGE SCALE GENOMIC DNA]</scope>
    <source>
        <strain evidence="2 3">DSM 44580</strain>
    </source>
</reference>
<dbReference type="EMBL" id="JAGIOO010000001">
    <property type="protein sequence ID" value="MBP2474408.1"/>
    <property type="molecule type" value="Genomic_DNA"/>
</dbReference>
<evidence type="ECO:0000313" key="2">
    <source>
        <dbReference type="EMBL" id="MBP2474408.1"/>
    </source>
</evidence>
<evidence type="ECO:0008006" key="4">
    <source>
        <dbReference type="Google" id="ProtNLM"/>
    </source>
</evidence>
<sequence>MDHTPITVDYLPDGDDWTVTVRYRQQEQTATAPGLIAARDQADQIVERLAPGVPHRTVVHLLDGDAFAFTTAYLHARHGLAPLGGVPAPPPESQPAPEEPAAPQPSATDLPVGTTG</sequence>
<dbReference type="RefSeq" id="WP_209707072.1">
    <property type="nucleotide sequence ID" value="NZ_JAGIOO010000001.1"/>
</dbReference>
<protein>
    <recommendedName>
        <fullName evidence="4">DUF2188 domain-containing protein</fullName>
    </recommendedName>
</protein>
<dbReference type="Proteomes" id="UP001519363">
    <property type="component" value="Unassembled WGS sequence"/>
</dbReference>
<feature type="region of interest" description="Disordered" evidence="1">
    <location>
        <begin position="80"/>
        <end position="116"/>
    </location>
</feature>
<evidence type="ECO:0000256" key="1">
    <source>
        <dbReference type="SAM" id="MobiDB-lite"/>
    </source>
</evidence>
<keyword evidence="3" id="KW-1185">Reference proteome</keyword>
<gene>
    <name evidence="2" type="ORF">JOF53_003280</name>
</gene>